<evidence type="ECO:0000313" key="2">
    <source>
        <dbReference type="EMBL" id="CAK9089480.1"/>
    </source>
</evidence>
<keyword evidence="3" id="KW-1185">Reference proteome</keyword>
<sequence length="93" mass="10155">MMNHVDDADIGTPETEGDWRSALNALTRRARSVLLPGDSESLTVPLALPGRTGSGRDPRTVHKRMPLGGDRRLLVSRTRVVKPTAVVGERIMI</sequence>
<protein>
    <submittedName>
        <fullName evidence="2">Uncharacterized protein</fullName>
    </submittedName>
</protein>
<feature type="region of interest" description="Disordered" evidence="1">
    <location>
        <begin position="44"/>
        <end position="65"/>
    </location>
</feature>
<evidence type="ECO:0000313" key="3">
    <source>
        <dbReference type="Proteomes" id="UP001642464"/>
    </source>
</evidence>
<evidence type="ECO:0000256" key="1">
    <source>
        <dbReference type="SAM" id="MobiDB-lite"/>
    </source>
</evidence>
<accession>A0ABP0QNR9</accession>
<name>A0ABP0QNR9_9DINO</name>
<organism evidence="2 3">
    <name type="scientific">Durusdinium trenchii</name>
    <dbReference type="NCBI Taxonomy" id="1381693"/>
    <lineage>
        <taxon>Eukaryota</taxon>
        <taxon>Sar</taxon>
        <taxon>Alveolata</taxon>
        <taxon>Dinophyceae</taxon>
        <taxon>Suessiales</taxon>
        <taxon>Symbiodiniaceae</taxon>
        <taxon>Durusdinium</taxon>
    </lineage>
</organism>
<comment type="caution">
    <text evidence="2">The sequence shown here is derived from an EMBL/GenBank/DDBJ whole genome shotgun (WGS) entry which is preliminary data.</text>
</comment>
<dbReference type="EMBL" id="CAXAMM010039851">
    <property type="protein sequence ID" value="CAK9089480.1"/>
    <property type="molecule type" value="Genomic_DNA"/>
</dbReference>
<proteinExistence type="predicted"/>
<reference evidence="2 3" key="1">
    <citation type="submission" date="2024-02" db="EMBL/GenBank/DDBJ databases">
        <authorList>
            <person name="Chen Y."/>
            <person name="Shah S."/>
            <person name="Dougan E. K."/>
            <person name="Thang M."/>
            <person name="Chan C."/>
        </authorList>
    </citation>
    <scope>NUCLEOTIDE SEQUENCE [LARGE SCALE GENOMIC DNA]</scope>
</reference>
<dbReference type="Proteomes" id="UP001642464">
    <property type="component" value="Unassembled WGS sequence"/>
</dbReference>
<gene>
    <name evidence="2" type="ORF">SCF082_LOCUS42216</name>
</gene>